<comment type="caution">
    <text evidence="3">The sequence shown here is derived from an EMBL/GenBank/DDBJ whole genome shotgun (WGS) entry which is preliminary data.</text>
</comment>
<evidence type="ECO:0000313" key="4">
    <source>
        <dbReference type="Proteomes" id="UP001153365"/>
    </source>
</evidence>
<feature type="compositionally biased region" description="Polar residues" evidence="1">
    <location>
        <begin position="312"/>
        <end position="329"/>
    </location>
</feature>
<dbReference type="Proteomes" id="UP001153365">
    <property type="component" value="Unassembled WGS sequence"/>
</dbReference>
<accession>A0AAV0AQM0</accession>
<feature type="region of interest" description="Disordered" evidence="1">
    <location>
        <begin position="245"/>
        <end position="346"/>
    </location>
</feature>
<organism evidence="3 4">
    <name type="scientific">Phakopsora pachyrhizi</name>
    <name type="common">Asian soybean rust disease fungus</name>
    <dbReference type="NCBI Taxonomy" id="170000"/>
    <lineage>
        <taxon>Eukaryota</taxon>
        <taxon>Fungi</taxon>
        <taxon>Dikarya</taxon>
        <taxon>Basidiomycota</taxon>
        <taxon>Pucciniomycotina</taxon>
        <taxon>Pucciniomycetes</taxon>
        <taxon>Pucciniales</taxon>
        <taxon>Phakopsoraceae</taxon>
        <taxon>Phakopsora</taxon>
    </lineage>
</organism>
<protein>
    <submittedName>
        <fullName evidence="3">Expressed protein</fullName>
    </submittedName>
</protein>
<feature type="compositionally biased region" description="Basic and acidic residues" evidence="1">
    <location>
        <begin position="373"/>
        <end position="391"/>
    </location>
</feature>
<name>A0AAV0AQM0_PHAPC</name>
<dbReference type="AlphaFoldDB" id="A0AAV0AQM0"/>
<dbReference type="EMBL" id="CALTRL010000799">
    <property type="protein sequence ID" value="CAH7669690.1"/>
    <property type="molecule type" value="Genomic_DNA"/>
</dbReference>
<keyword evidence="4" id="KW-1185">Reference proteome</keyword>
<feature type="compositionally biased region" description="Low complexity" evidence="1">
    <location>
        <begin position="268"/>
        <end position="290"/>
    </location>
</feature>
<feature type="signal peptide" evidence="2">
    <location>
        <begin position="1"/>
        <end position="26"/>
    </location>
</feature>
<evidence type="ECO:0000256" key="1">
    <source>
        <dbReference type="SAM" id="MobiDB-lite"/>
    </source>
</evidence>
<keyword evidence="2" id="KW-0732">Signal</keyword>
<sequence length="527" mass="58252">MKALYNIFQILLAVVVFISLVHYASCQRVGGQYFTPGLLIINTPTPDSSHRVGRSISFSLEVSGDGLLPPSNANPDSKLATAILGLEIYLINQELNLTISQGAGLLQREKGSSVKHLKFKIPKCLPFGDYQVAYHETDRINGNLYYSVYSLPIRIKSEDDVSEDQEAEEEEDENDEGSITCNGARPPIIDVKDSRPSKQPFIKKGVSAYQLNTNKISTSKKNKEIFKPSIKQTSFVIDVEPKLKALEKEGPDPDVETEERIEVDAVSDESPPSTSQPPQEAATSSSLTNSSPPPVSKDSNAPSLESEFATPPSIQETNKPFANQESDTASAPKEAITSSSTNDSDITSAFQQYILPDTMEILEKVLKEKEQQFKDNDISEIQKSDQNEKTNKQNIPTQENPPTSPPIKESNIVFAQPNPVVNVASSSKFHESQADSSIVDQVLRKTSKLMGVALKNEPIFSEKSKHQASEKHAFETYVGETVIQEHKSQLIFSVPVMVNSSNGRIINKKSLNLWALSFLIFLHFYCI</sequence>
<feature type="compositionally biased region" description="Low complexity" evidence="1">
    <location>
        <begin position="336"/>
        <end position="346"/>
    </location>
</feature>
<feature type="compositionally biased region" description="Acidic residues" evidence="1">
    <location>
        <begin position="160"/>
        <end position="176"/>
    </location>
</feature>
<feature type="compositionally biased region" description="Polar residues" evidence="1">
    <location>
        <begin position="392"/>
        <end position="401"/>
    </location>
</feature>
<evidence type="ECO:0000256" key="2">
    <source>
        <dbReference type="SAM" id="SignalP"/>
    </source>
</evidence>
<feature type="region of interest" description="Disordered" evidence="1">
    <location>
        <begin position="373"/>
        <end position="408"/>
    </location>
</feature>
<feature type="chain" id="PRO_5043773687" evidence="2">
    <location>
        <begin position="27"/>
        <end position="527"/>
    </location>
</feature>
<gene>
    <name evidence="3" type="ORF">PPACK8108_LOCUS4331</name>
</gene>
<reference evidence="3" key="1">
    <citation type="submission" date="2022-06" db="EMBL/GenBank/DDBJ databases">
        <authorList>
            <consortium name="SYNGENTA / RWTH Aachen University"/>
        </authorList>
    </citation>
    <scope>NUCLEOTIDE SEQUENCE</scope>
</reference>
<feature type="region of interest" description="Disordered" evidence="1">
    <location>
        <begin position="159"/>
        <end position="200"/>
    </location>
</feature>
<proteinExistence type="predicted"/>
<evidence type="ECO:0000313" key="3">
    <source>
        <dbReference type="EMBL" id="CAH7669690.1"/>
    </source>
</evidence>